<reference evidence="10 11" key="1">
    <citation type="journal article" date="2018" name="Syst. Appl. Microbiol.">
        <title>A new symbiotic nanoarchaeote (Candidatus Nanoclepta minutus) and its host (Zestosphaera tikiterensis gen. nov., sp. nov.) from a New Zealand hot spring.</title>
        <authorList>
            <person name="St John E."/>
            <person name="Liu Y."/>
            <person name="Podar M."/>
            <person name="Stott M.B."/>
            <person name="Meneghin J."/>
            <person name="Chen Z."/>
            <person name="Lagutin K."/>
            <person name="Mitchell K."/>
            <person name="Reysenbach A.L."/>
        </authorList>
    </citation>
    <scope>NUCLEOTIDE SEQUENCE [LARGE SCALE GENOMIC DNA]</scope>
    <source>
        <strain evidence="10">NZ3</strain>
    </source>
</reference>
<gene>
    <name evidence="8" type="primary">tmk</name>
    <name evidence="10" type="ORF">B7O98_05565</name>
</gene>
<dbReference type="AlphaFoldDB" id="A0A2R7Y5L1"/>
<keyword evidence="4 8" id="KW-0547">Nucleotide-binding</keyword>
<dbReference type="PANTHER" id="PTHR10344:SF4">
    <property type="entry name" value="UMP-CMP KINASE 2, MITOCHONDRIAL"/>
    <property type="match status" value="1"/>
</dbReference>
<dbReference type="PROSITE" id="PS01331">
    <property type="entry name" value="THYMIDYLATE_KINASE"/>
    <property type="match status" value="1"/>
</dbReference>
<evidence type="ECO:0000256" key="1">
    <source>
        <dbReference type="ARBA" id="ARBA00009776"/>
    </source>
</evidence>
<dbReference type="Pfam" id="PF02223">
    <property type="entry name" value="Thymidylate_kin"/>
    <property type="match status" value="1"/>
</dbReference>
<dbReference type="CDD" id="cd01672">
    <property type="entry name" value="TMPK"/>
    <property type="match status" value="1"/>
</dbReference>
<comment type="similarity">
    <text evidence="1 8">Belongs to the thymidylate kinase family.</text>
</comment>
<keyword evidence="3 8" id="KW-0545">Nucleotide biosynthesis</keyword>
<dbReference type="GO" id="GO:0006227">
    <property type="term" value="P:dUDP biosynthetic process"/>
    <property type="evidence" value="ECO:0007669"/>
    <property type="project" value="TreeGrafter"/>
</dbReference>
<dbReference type="GO" id="GO:0006233">
    <property type="term" value="P:dTDP biosynthetic process"/>
    <property type="evidence" value="ECO:0007669"/>
    <property type="project" value="InterPro"/>
</dbReference>
<dbReference type="HAMAP" id="MF_00165">
    <property type="entry name" value="Thymidylate_kinase"/>
    <property type="match status" value="1"/>
</dbReference>
<evidence type="ECO:0000256" key="3">
    <source>
        <dbReference type="ARBA" id="ARBA00022727"/>
    </source>
</evidence>
<keyword evidence="5 8" id="KW-0418">Kinase</keyword>
<accession>A0A2R7Y5L1</accession>
<dbReference type="EC" id="2.7.4.9" evidence="8"/>
<comment type="catalytic activity">
    <reaction evidence="7 8">
        <text>dTMP + ATP = dTDP + ADP</text>
        <dbReference type="Rhea" id="RHEA:13517"/>
        <dbReference type="ChEBI" id="CHEBI:30616"/>
        <dbReference type="ChEBI" id="CHEBI:58369"/>
        <dbReference type="ChEBI" id="CHEBI:63528"/>
        <dbReference type="ChEBI" id="CHEBI:456216"/>
        <dbReference type="EC" id="2.7.4.9"/>
    </reaction>
</comment>
<keyword evidence="2 8" id="KW-0808">Transferase</keyword>
<dbReference type="NCBIfam" id="TIGR00041">
    <property type="entry name" value="DTMP_kinase"/>
    <property type="match status" value="1"/>
</dbReference>
<protein>
    <recommendedName>
        <fullName evidence="8">Probable thymidylate kinase</fullName>
        <ecNumber evidence="8">2.7.4.9</ecNumber>
    </recommendedName>
    <alternativeName>
        <fullName evidence="8">dTMP kinase</fullName>
    </alternativeName>
</protein>
<dbReference type="SUPFAM" id="SSF52540">
    <property type="entry name" value="P-loop containing nucleoside triphosphate hydrolases"/>
    <property type="match status" value="1"/>
</dbReference>
<evidence type="ECO:0000256" key="2">
    <source>
        <dbReference type="ARBA" id="ARBA00022679"/>
    </source>
</evidence>
<dbReference type="GO" id="GO:0004798">
    <property type="term" value="F:dTMP kinase activity"/>
    <property type="evidence" value="ECO:0007669"/>
    <property type="project" value="UniProtKB-UniRule"/>
</dbReference>
<evidence type="ECO:0000313" key="11">
    <source>
        <dbReference type="Proteomes" id="UP000244093"/>
    </source>
</evidence>
<dbReference type="Gene3D" id="3.40.50.300">
    <property type="entry name" value="P-loop containing nucleotide triphosphate hydrolases"/>
    <property type="match status" value="1"/>
</dbReference>
<keyword evidence="6 8" id="KW-0067">ATP-binding</keyword>
<evidence type="ECO:0000256" key="8">
    <source>
        <dbReference type="HAMAP-Rule" id="MF_00165"/>
    </source>
</evidence>
<dbReference type="EMBL" id="NBVN01000004">
    <property type="protein sequence ID" value="PUA32142.1"/>
    <property type="molecule type" value="Genomic_DNA"/>
</dbReference>
<dbReference type="GO" id="GO:0005737">
    <property type="term" value="C:cytoplasm"/>
    <property type="evidence" value="ECO:0007669"/>
    <property type="project" value="TreeGrafter"/>
</dbReference>
<name>A0A2R7Y5L1_9CREN</name>
<dbReference type="PANTHER" id="PTHR10344">
    <property type="entry name" value="THYMIDYLATE KINASE"/>
    <property type="match status" value="1"/>
</dbReference>
<proteinExistence type="inferred from homology"/>
<dbReference type="Proteomes" id="UP000244093">
    <property type="component" value="Unassembled WGS sequence"/>
</dbReference>
<evidence type="ECO:0000256" key="7">
    <source>
        <dbReference type="ARBA" id="ARBA00048743"/>
    </source>
</evidence>
<evidence type="ECO:0000256" key="5">
    <source>
        <dbReference type="ARBA" id="ARBA00022777"/>
    </source>
</evidence>
<evidence type="ECO:0000256" key="4">
    <source>
        <dbReference type="ARBA" id="ARBA00022741"/>
    </source>
</evidence>
<evidence type="ECO:0000256" key="6">
    <source>
        <dbReference type="ARBA" id="ARBA00022840"/>
    </source>
</evidence>
<dbReference type="InterPro" id="IPR027417">
    <property type="entry name" value="P-loop_NTPase"/>
</dbReference>
<organism evidence="10 11">
    <name type="scientific">Zestosphaera tikiterensis</name>
    <dbReference type="NCBI Taxonomy" id="1973259"/>
    <lineage>
        <taxon>Archaea</taxon>
        <taxon>Thermoproteota</taxon>
        <taxon>Thermoprotei</taxon>
        <taxon>Desulfurococcales</taxon>
        <taxon>Desulfurococcaceae</taxon>
        <taxon>Zestosphaera</taxon>
    </lineage>
</organism>
<feature type="domain" description="Thymidylate kinase-like" evidence="9">
    <location>
        <begin position="15"/>
        <end position="192"/>
    </location>
</feature>
<dbReference type="GO" id="GO:0005524">
    <property type="term" value="F:ATP binding"/>
    <property type="evidence" value="ECO:0007669"/>
    <property type="project" value="UniProtKB-UniRule"/>
</dbReference>
<feature type="binding site" evidence="8">
    <location>
        <begin position="17"/>
        <end position="24"/>
    </location>
    <ligand>
        <name>ATP</name>
        <dbReference type="ChEBI" id="CHEBI:30616"/>
    </ligand>
</feature>
<dbReference type="InterPro" id="IPR018094">
    <property type="entry name" value="Thymidylate_kinase"/>
</dbReference>
<dbReference type="GO" id="GO:0006235">
    <property type="term" value="P:dTTP biosynthetic process"/>
    <property type="evidence" value="ECO:0007669"/>
    <property type="project" value="UniProtKB-UniRule"/>
</dbReference>
<dbReference type="InterPro" id="IPR039430">
    <property type="entry name" value="Thymidylate_kin-like_dom"/>
</dbReference>
<evidence type="ECO:0000313" key="10">
    <source>
        <dbReference type="EMBL" id="PUA32142.1"/>
    </source>
</evidence>
<evidence type="ECO:0000259" key="9">
    <source>
        <dbReference type="Pfam" id="PF02223"/>
    </source>
</evidence>
<dbReference type="InterPro" id="IPR018095">
    <property type="entry name" value="Thymidylate_kin_CS"/>
</dbReference>
<sequence length="206" mass="23606">MIRLVNVLSRYFIVLEGIDGSGKTTIAKALVTALNSANVKALYTYEPYNPDFIEMIKKYGKDFGGVMEALLMAVDRYYHVERVVKPYLNMGYSVVSDRYFYSSLAYQGARGVSLEWIKTLNEFAPKPSLAIYLDVSPEEGLKRKLNVATKIKYMEEDPEFLRKVREIYKRLVSEGFLIEVDASRNYEVVFQDCVNLVCRKLGLLCT</sequence>
<comment type="caution">
    <text evidence="10">The sequence shown here is derived from an EMBL/GenBank/DDBJ whole genome shotgun (WGS) entry which is preliminary data.</text>
</comment>